<gene>
    <name evidence="3" type="ORF">CcaverHIS019_0112670</name>
</gene>
<evidence type="ECO:0000313" key="3">
    <source>
        <dbReference type="EMBL" id="BEI88549.1"/>
    </source>
</evidence>
<evidence type="ECO:0000256" key="2">
    <source>
        <dbReference type="SAM" id="MobiDB-lite"/>
    </source>
</evidence>
<protein>
    <submittedName>
        <fullName evidence="3">Uncharacterized protein</fullName>
    </submittedName>
</protein>
<evidence type="ECO:0000256" key="1">
    <source>
        <dbReference type="SAM" id="Coils"/>
    </source>
</evidence>
<dbReference type="GeneID" id="85492420"/>
<evidence type="ECO:0000313" key="4">
    <source>
        <dbReference type="Proteomes" id="UP001233271"/>
    </source>
</evidence>
<organism evidence="3 4">
    <name type="scientific">Cutaneotrichosporon cavernicola</name>
    <dbReference type="NCBI Taxonomy" id="279322"/>
    <lineage>
        <taxon>Eukaryota</taxon>
        <taxon>Fungi</taxon>
        <taxon>Dikarya</taxon>
        <taxon>Basidiomycota</taxon>
        <taxon>Agaricomycotina</taxon>
        <taxon>Tremellomycetes</taxon>
        <taxon>Trichosporonales</taxon>
        <taxon>Trichosporonaceae</taxon>
        <taxon>Cutaneotrichosporon</taxon>
    </lineage>
</organism>
<dbReference type="RefSeq" id="XP_060453815.1">
    <property type="nucleotide sequence ID" value="XM_060596864.1"/>
</dbReference>
<accession>A0AA48KXR2</accession>
<feature type="region of interest" description="Disordered" evidence="2">
    <location>
        <begin position="33"/>
        <end position="70"/>
    </location>
</feature>
<dbReference type="AlphaFoldDB" id="A0AA48KXR2"/>
<proteinExistence type="predicted"/>
<sequence length="1029" mass="112519">MPPPDQSSDPYDDDDFFDDPSTLAAIAQVEERAITASQAPKRTGYHHTVSRPAAGPRATQKAPAPINTNPRVSYCGMGWEQGGKYSARMAQGIPVAGMAQHNEDEEPMDVVVDDKGRYGFGSEDEPIYDQRQRPEIRQMVEAAARERDASRRSQAHVQGSQARREALAAALPPRAPITRTTSANALAGPSAPPTRLATRTFNRAASTGATFGRTGSMGPSRPVNVLPTIGSQGSLPSSQGAASRKAFFELEDERKRREALESEVGTLRAQLEEVRRQSIVNPARMAPGYDDVARNEIEQLKQQLYVAQGQAATAKRNQAALETRMHAEIDKLHADKREMENQMRVREHDNKQALDSAKTQMVFSNHQALTSAAKARQQWQWPASQRGPPASPLRDKTVMTPAPLVRSVNAKARPPQAQPRFDGLNNAFSKTPTVARTRRGGTEAPSPTVTPKKDRRQSSSPYVSPIQSQAARPSTPLDGDGEISMDWQPDFSEVTLEPAPLEEARDLKAELQYHLITYVASSPLHLAIKNWYESTFIRIMGYKLEADVEVLQKWKAGQSRLSSAIGASALTFEQVGGELALAFRDMFLALAEAREALRTAGKPVKLADVDIDLVRLFASTVLLFPTLPSTDPATFGLIGQYLNILSRCLNANSKDKLVEEWAAASVTTTVDRDTLLPEPLPKSDRPESVVERELGDAIAEAGEALCMVDGKTLWQADDLSSTVLNLSLSEHPIVAARGLDLFVTAACRPEHFRRLVTKADAASGGICLMDRMSRFLMNGHPRFSPEQRFHYCRDVLMALAMLARSDENAVVLMTEGSILVPALAVVLHRHSSSLWAIRSSDVNRYDPLDLITPTMLLLHHVVFPPPFAKMTGASQIHTGSDFADPDAQLFASPPSQGAAIGRLLSAAASTPEFNGVQNFYVSALGPIAYTNADLDDGAWVYAVQPPGDGTALDRRKEDGSGDLTMVQYLAQDLLNAFVEGPEGDSVYEIYDTEERQSQKAPDESEVIVISDDENFDEEEAMLGTWPLDD</sequence>
<name>A0AA48KXR2_9TREE</name>
<feature type="region of interest" description="Disordered" evidence="2">
    <location>
        <begin position="1"/>
        <end position="21"/>
    </location>
</feature>
<dbReference type="EMBL" id="AP028212">
    <property type="protein sequence ID" value="BEI88549.1"/>
    <property type="molecule type" value="Genomic_DNA"/>
</dbReference>
<feature type="coiled-coil region" evidence="1">
    <location>
        <begin position="250"/>
        <end position="317"/>
    </location>
</feature>
<keyword evidence="1" id="KW-0175">Coiled coil</keyword>
<keyword evidence="4" id="KW-1185">Reference proteome</keyword>
<dbReference type="Proteomes" id="UP001233271">
    <property type="component" value="Chromosome 1"/>
</dbReference>
<dbReference type="KEGG" id="ccac:CcaHIS019_0112670"/>
<feature type="region of interest" description="Disordered" evidence="2">
    <location>
        <begin position="371"/>
        <end position="481"/>
    </location>
</feature>
<feature type="region of interest" description="Disordered" evidence="2">
    <location>
        <begin position="173"/>
        <end position="195"/>
    </location>
</feature>
<reference evidence="3" key="1">
    <citation type="journal article" date="2023" name="BMC Genomics">
        <title>Chromosome-level genome assemblies of Cutaneotrichosporon spp. (Trichosporonales, Basidiomycota) reveal imbalanced evolution between nucleotide sequences and chromosome synteny.</title>
        <authorList>
            <person name="Kobayashi Y."/>
            <person name="Kayamori A."/>
            <person name="Aoki K."/>
            <person name="Shiwa Y."/>
            <person name="Matsutani M."/>
            <person name="Fujita N."/>
            <person name="Sugita T."/>
            <person name="Iwasaki W."/>
            <person name="Tanaka N."/>
            <person name="Takashima M."/>
        </authorList>
    </citation>
    <scope>NUCLEOTIDE SEQUENCE</scope>
    <source>
        <strain evidence="3">HIS019</strain>
    </source>
</reference>
<feature type="compositionally biased region" description="Polar residues" evidence="2">
    <location>
        <begin position="458"/>
        <end position="472"/>
    </location>
</feature>